<dbReference type="SUPFAM" id="SSF50249">
    <property type="entry name" value="Nucleic acid-binding proteins"/>
    <property type="match status" value="2"/>
</dbReference>
<sequence length="298" mass="33589">MRAIVALGLILATLSLSTAFYLPTPLTASPHSLNVKTTKFTESEEESRAPWSGSNPNLRAQIVRNRQNRAKARSNKLKREPKATKKRRLLFRYKDLQIATKKASRVQRKIPLEERANLASVELGSEIEGQVISVVDFGAFVDIGCEKDVLLHIKDMSSSTFISHPRELLSPNDTIKVYVKYAQDGKVGLSLIEGAVQKEEEEEDDNIQISDLELGDELWGVCSRVTNFGFFIDVGTTRPAFLHFMDHSDFPVMEGKTPREYGMEGKRIRGWVKDLDEEMGRVGLTGNRPEDLPRLGWE</sequence>
<dbReference type="InterPro" id="IPR003029">
    <property type="entry name" value="S1_domain"/>
</dbReference>
<comment type="caution">
    <text evidence="3">The sequence shown here is derived from an EMBL/GenBank/DDBJ whole genome shotgun (WGS) entry which is preliminary data.</text>
</comment>
<accession>A0A9W7FFR2</accession>
<dbReference type="Proteomes" id="UP001165122">
    <property type="component" value="Unassembled WGS sequence"/>
</dbReference>
<dbReference type="PROSITE" id="PS50126">
    <property type="entry name" value="S1"/>
    <property type="match status" value="2"/>
</dbReference>
<name>A0A9W7FFR2_9STRA</name>
<dbReference type="GO" id="GO:0003729">
    <property type="term" value="F:mRNA binding"/>
    <property type="evidence" value="ECO:0007669"/>
    <property type="project" value="TreeGrafter"/>
</dbReference>
<dbReference type="Pfam" id="PF00575">
    <property type="entry name" value="S1"/>
    <property type="match status" value="1"/>
</dbReference>
<reference evidence="4" key="1">
    <citation type="journal article" date="2023" name="Commun. Biol.">
        <title>Genome analysis of Parmales, the sister group of diatoms, reveals the evolutionary specialization of diatoms from phago-mixotrophs to photoautotrophs.</title>
        <authorList>
            <person name="Ban H."/>
            <person name="Sato S."/>
            <person name="Yoshikawa S."/>
            <person name="Yamada K."/>
            <person name="Nakamura Y."/>
            <person name="Ichinomiya M."/>
            <person name="Sato N."/>
            <person name="Blanc-Mathieu R."/>
            <person name="Endo H."/>
            <person name="Kuwata A."/>
            <person name="Ogata H."/>
        </authorList>
    </citation>
    <scope>NUCLEOTIDE SEQUENCE [LARGE SCALE GENOMIC DNA]</scope>
    <source>
        <strain evidence="4">NIES 3700</strain>
    </source>
</reference>
<feature type="chain" id="PRO_5040979402" description="S1 motif domain-containing protein" evidence="1">
    <location>
        <begin position="20"/>
        <end position="298"/>
    </location>
</feature>
<evidence type="ECO:0000313" key="3">
    <source>
        <dbReference type="EMBL" id="GMI11296.1"/>
    </source>
</evidence>
<dbReference type="OrthoDB" id="995477at2759"/>
<dbReference type="InterPro" id="IPR050437">
    <property type="entry name" value="Ribos_protein_bS1-like"/>
</dbReference>
<dbReference type="EMBL" id="BRXW01000160">
    <property type="protein sequence ID" value="GMI11296.1"/>
    <property type="molecule type" value="Genomic_DNA"/>
</dbReference>
<dbReference type="InterPro" id="IPR012340">
    <property type="entry name" value="NA-bd_OB-fold"/>
</dbReference>
<feature type="domain" description="S1 motif" evidence="2">
    <location>
        <begin position="215"/>
        <end position="287"/>
    </location>
</feature>
<evidence type="ECO:0000313" key="4">
    <source>
        <dbReference type="Proteomes" id="UP001165122"/>
    </source>
</evidence>
<dbReference type="Gene3D" id="2.40.50.140">
    <property type="entry name" value="Nucleic acid-binding proteins"/>
    <property type="match status" value="2"/>
</dbReference>
<dbReference type="GO" id="GO:0003735">
    <property type="term" value="F:structural constituent of ribosome"/>
    <property type="evidence" value="ECO:0007669"/>
    <property type="project" value="TreeGrafter"/>
</dbReference>
<gene>
    <name evidence="3" type="ORF">TrLO_g10488</name>
</gene>
<proteinExistence type="predicted"/>
<dbReference type="PANTHER" id="PTHR10724">
    <property type="entry name" value="30S RIBOSOMAL PROTEIN S1"/>
    <property type="match status" value="1"/>
</dbReference>
<protein>
    <recommendedName>
        <fullName evidence="2">S1 motif domain-containing protein</fullName>
    </recommendedName>
</protein>
<evidence type="ECO:0000256" key="1">
    <source>
        <dbReference type="SAM" id="SignalP"/>
    </source>
</evidence>
<dbReference type="GO" id="GO:0006412">
    <property type="term" value="P:translation"/>
    <property type="evidence" value="ECO:0007669"/>
    <property type="project" value="TreeGrafter"/>
</dbReference>
<evidence type="ECO:0000259" key="2">
    <source>
        <dbReference type="PROSITE" id="PS50126"/>
    </source>
</evidence>
<keyword evidence="1" id="KW-0732">Signal</keyword>
<dbReference type="AlphaFoldDB" id="A0A9W7FFR2"/>
<feature type="signal peptide" evidence="1">
    <location>
        <begin position="1"/>
        <end position="19"/>
    </location>
</feature>
<keyword evidence="4" id="KW-1185">Reference proteome</keyword>
<organism evidence="3 4">
    <name type="scientific">Triparma laevis f. longispina</name>
    <dbReference type="NCBI Taxonomy" id="1714387"/>
    <lineage>
        <taxon>Eukaryota</taxon>
        <taxon>Sar</taxon>
        <taxon>Stramenopiles</taxon>
        <taxon>Ochrophyta</taxon>
        <taxon>Bolidophyceae</taxon>
        <taxon>Parmales</taxon>
        <taxon>Triparmaceae</taxon>
        <taxon>Triparma</taxon>
    </lineage>
</organism>
<dbReference type="SMART" id="SM00316">
    <property type="entry name" value="S1"/>
    <property type="match status" value="2"/>
</dbReference>
<feature type="domain" description="S1 motif" evidence="2">
    <location>
        <begin position="124"/>
        <end position="192"/>
    </location>
</feature>